<protein>
    <recommendedName>
        <fullName evidence="6">Methyltransferase type 11 domain-containing protein</fullName>
    </recommendedName>
</protein>
<feature type="region of interest" description="Disordered" evidence="5">
    <location>
        <begin position="452"/>
        <end position="487"/>
    </location>
</feature>
<evidence type="ECO:0000256" key="3">
    <source>
        <dbReference type="ARBA" id="ARBA00022679"/>
    </source>
</evidence>
<dbReference type="InterPro" id="IPR013216">
    <property type="entry name" value="Methyltransf_11"/>
</dbReference>
<evidence type="ECO:0000313" key="7">
    <source>
        <dbReference type="EMBL" id="OAE26995.1"/>
    </source>
</evidence>
<organism evidence="7 8">
    <name type="scientific">Marchantia polymorpha subsp. ruderalis</name>
    <dbReference type="NCBI Taxonomy" id="1480154"/>
    <lineage>
        <taxon>Eukaryota</taxon>
        <taxon>Viridiplantae</taxon>
        <taxon>Streptophyta</taxon>
        <taxon>Embryophyta</taxon>
        <taxon>Marchantiophyta</taxon>
        <taxon>Marchantiopsida</taxon>
        <taxon>Marchantiidae</taxon>
        <taxon>Marchantiales</taxon>
        <taxon>Marchantiaceae</taxon>
        <taxon>Marchantia</taxon>
    </lineage>
</organism>
<proteinExistence type="inferred from homology"/>
<comment type="caution">
    <text evidence="7">The sequence shown here is derived from an EMBL/GenBank/DDBJ whole genome shotgun (WGS) entry which is preliminary data.</text>
</comment>
<name>A0A176W3F3_MARPO</name>
<keyword evidence="3" id="KW-0808">Transferase</keyword>
<reference evidence="7" key="1">
    <citation type="submission" date="2016-03" db="EMBL/GenBank/DDBJ databases">
        <title>Mechanisms controlling the formation of the plant cell surface in tip-growing cells are functionally conserved among land plants.</title>
        <authorList>
            <person name="Honkanen S."/>
            <person name="Jones V.A."/>
            <person name="Morieri G."/>
            <person name="Champion C."/>
            <person name="Hetherington A.J."/>
            <person name="Kelly S."/>
            <person name="Saint-Marcoux D."/>
            <person name="Proust H."/>
            <person name="Prescott H."/>
            <person name="Dolan L."/>
        </authorList>
    </citation>
    <scope>NUCLEOTIDE SEQUENCE [LARGE SCALE GENOMIC DNA]</scope>
    <source>
        <tissue evidence="7">Whole gametophyte</tissue>
    </source>
</reference>
<dbReference type="SUPFAM" id="SSF53335">
    <property type="entry name" value="S-adenosyl-L-methionine-dependent methyltransferases"/>
    <property type="match status" value="2"/>
</dbReference>
<dbReference type="InterPro" id="IPR051419">
    <property type="entry name" value="Lys/N-term_MeTrsfase_sf"/>
</dbReference>
<dbReference type="AlphaFoldDB" id="A0A176W3F3"/>
<evidence type="ECO:0000256" key="5">
    <source>
        <dbReference type="SAM" id="MobiDB-lite"/>
    </source>
</evidence>
<evidence type="ECO:0000256" key="1">
    <source>
        <dbReference type="ARBA" id="ARBA00008361"/>
    </source>
</evidence>
<keyword evidence="4" id="KW-0511">Multifunctional enzyme</keyword>
<dbReference type="GO" id="GO:0032259">
    <property type="term" value="P:methylation"/>
    <property type="evidence" value="ECO:0007669"/>
    <property type="project" value="UniProtKB-KW"/>
</dbReference>
<comment type="similarity">
    <text evidence="1">Belongs to the methyltransferase superfamily.</text>
</comment>
<keyword evidence="2" id="KW-0489">Methyltransferase</keyword>
<dbReference type="GO" id="GO:0008757">
    <property type="term" value="F:S-adenosylmethionine-dependent methyltransferase activity"/>
    <property type="evidence" value="ECO:0007669"/>
    <property type="project" value="InterPro"/>
</dbReference>
<dbReference type="PANTHER" id="PTHR12176:SF78">
    <property type="entry name" value="EEF1A LYSINE AND N-TERMINAL METHYLTRANSFERASE"/>
    <property type="match status" value="1"/>
</dbReference>
<dbReference type="Proteomes" id="UP000077202">
    <property type="component" value="Unassembled WGS sequence"/>
</dbReference>
<dbReference type="Pfam" id="PF08241">
    <property type="entry name" value="Methyltransf_11"/>
    <property type="match status" value="1"/>
</dbReference>
<accession>A0A176W3F3</accession>
<gene>
    <name evidence="7" type="ORF">AXG93_1774s1040</name>
</gene>
<feature type="domain" description="Methyltransferase type 11" evidence="6">
    <location>
        <begin position="63"/>
        <end position="165"/>
    </location>
</feature>
<feature type="region of interest" description="Disordered" evidence="5">
    <location>
        <begin position="595"/>
        <end position="641"/>
    </location>
</feature>
<evidence type="ECO:0000256" key="4">
    <source>
        <dbReference type="ARBA" id="ARBA00023268"/>
    </source>
</evidence>
<dbReference type="CDD" id="cd02440">
    <property type="entry name" value="AdoMet_MTases"/>
    <property type="match status" value="1"/>
</dbReference>
<keyword evidence="8" id="KW-1185">Reference proteome</keyword>
<dbReference type="EMBL" id="LVLJ01002001">
    <property type="protein sequence ID" value="OAE26995.1"/>
    <property type="molecule type" value="Genomic_DNA"/>
</dbReference>
<dbReference type="PANTHER" id="PTHR12176">
    <property type="entry name" value="SAM-DEPENDENT METHYLTRANSFERASE SUPERFAMILY PROTEIN"/>
    <property type="match status" value="1"/>
</dbReference>
<evidence type="ECO:0000313" key="8">
    <source>
        <dbReference type="Proteomes" id="UP000077202"/>
    </source>
</evidence>
<dbReference type="Gene3D" id="3.40.50.150">
    <property type="entry name" value="Vaccinia Virus protein VP39"/>
    <property type="match status" value="2"/>
</dbReference>
<dbReference type="InterPro" id="IPR029063">
    <property type="entry name" value="SAM-dependent_MTases_sf"/>
</dbReference>
<feature type="compositionally biased region" description="Basic residues" evidence="5">
    <location>
        <begin position="467"/>
        <end position="477"/>
    </location>
</feature>
<evidence type="ECO:0000256" key="2">
    <source>
        <dbReference type="ARBA" id="ARBA00022603"/>
    </source>
</evidence>
<sequence length="798" mass="88489">MMGTGVPLPKDLKEFSTAKYWDSFFNARRGKPFEWYGEWKDISKLFLAQCGVSTDSKEKVLIPGCGNSTLSADMYDAGFTDITNIDFSRVVISEMLRQHVRSRPRMRWLVMDMTKMQFSDSSFDVVVDKGGLDAILGEPEDESTAGVALLSEVKRVLRPNGKLVVITLAQQHVIELLLLTFREGWHLSIYALQLTSSSPSSLQPFMVIAKKETRAKLPLVSLDLSWQGASNKYQMEDVVKAVDHENVLRSQGLCEAKAPKSPEINPEDSYESLHPGRRLTMNLGSHRSQYNYTAVIMDAKEDIIPEYRCAVFLVPKGRAHEWLFSSVEGQWQVAESTKAGRLILVALAPNQYVDNILNVKDDLSPLVKCLLPLDCRESSNVPYMTQGDGISTRNILDEVESPLTGAMLVEDVFLSEENTSSNKSGEECFRRLVFRRNPNLIQSEALVVRVKTSPKAEEKGKNVGGTGRKHPNKKKGKPAKDSGLTQKQGEELRIDHSYLASPYHGGMIAALILVSNNLENWLASKQQIRCMIVGLGAGLLPMFVHNHLPFDDIQIVELDPVVGDVAKKHFGFIEDERMKLVIGDGIDAVQEIADTATTSSPQNGIEDAERSTSDGGLNGKYTSEESSSELHEEESTASPSHAILKKLDLNGEEKPSQRSAATSTDSRLHVLIVDADSEDPSSGLSCPPQEFIEDKFLIAARDALAEGGVLIINVVSRATAHHVTYVAQLKKYFVEVYDIEVNEDVNRVLIALPQPRNKGASSDIMHDLSKLEKIVTQFAPWRSGPDLKEIVKSLKRLK</sequence>
<evidence type="ECO:0000259" key="6">
    <source>
        <dbReference type="Pfam" id="PF08241"/>
    </source>
</evidence>